<accession>A0A1H8VWG5</accession>
<dbReference type="GO" id="GO:0005524">
    <property type="term" value="F:ATP binding"/>
    <property type="evidence" value="ECO:0007669"/>
    <property type="project" value="UniProtKB-KW"/>
</dbReference>
<dbReference type="InterPro" id="IPR049945">
    <property type="entry name" value="AAA_22"/>
</dbReference>
<evidence type="ECO:0000313" key="5">
    <source>
        <dbReference type="EMBL" id="SEP19721.1"/>
    </source>
</evidence>
<sequence length="295" mass="32766">MDRIKQIAEATDDELRTYLNHLGWERNPFAHPATPDEYVLPNADDIADVTAAIRNYTGPILIHSRYSGAGKTTLLRTLLDDYEEWYETAYIGEHNVTPYELAAIVADQMDVGKSSSTKLTEQKIRDSLSEYDGDPFLIGIDEFGLNDPDTLHVIQFLNDLDEVQVILTGMSSQWDAIGDLGSDGRAFQRRVSFQLELEPFDRDRIGRLVKRRIAAEEEQIDEMEPEEIAALSPAPFTNDALDVIHERSKGIPAVATAACAELIGLAAYQYAQGLGDEVTASLAEAIDYAEPEVES</sequence>
<dbReference type="InterPro" id="IPR052026">
    <property type="entry name" value="ExeA_AAA_ATPase_DNA-bind"/>
</dbReference>
<proteinExistence type="predicted"/>
<dbReference type="GO" id="GO:0016887">
    <property type="term" value="F:ATP hydrolysis activity"/>
    <property type="evidence" value="ECO:0007669"/>
    <property type="project" value="InterPro"/>
</dbReference>
<evidence type="ECO:0000259" key="4">
    <source>
        <dbReference type="Pfam" id="PF13401"/>
    </source>
</evidence>
<dbReference type="Proteomes" id="UP000198775">
    <property type="component" value="Unassembled WGS sequence"/>
</dbReference>
<evidence type="ECO:0000313" key="6">
    <source>
        <dbReference type="Proteomes" id="UP000198775"/>
    </source>
</evidence>
<evidence type="ECO:0000256" key="3">
    <source>
        <dbReference type="ARBA" id="ARBA00022840"/>
    </source>
</evidence>
<dbReference type="Pfam" id="PF13401">
    <property type="entry name" value="AAA_22"/>
    <property type="match status" value="1"/>
</dbReference>
<dbReference type="Gene3D" id="3.40.50.300">
    <property type="entry name" value="P-loop containing nucleotide triphosphate hydrolases"/>
    <property type="match status" value="1"/>
</dbReference>
<dbReference type="PANTHER" id="PTHR35894">
    <property type="entry name" value="GENERAL SECRETION PATHWAY PROTEIN A-RELATED"/>
    <property type="match status" value="1"/>
</dbReference>
<evidence type="ECO:0000256" key="1">
    <source>
        <dbReference type="ARBA" id="ARBA00022705"/>
    </source>
</evidence>
<dbReference type="InterPro" id="IPR027417">
    <property type="entry name" value="P-loop_NTPase"/>
</dbReference>
<keyword evidence="1" id="KW-0235">DNA replication</keyword>
<name>A0A1H8VWG5_9EURY</name>
<keyword evidence="6" id="KW-1185">Reference proteome</keyword>
<feature type="domain" description="ORC1/DEAH AAA+ ATPase" evidence="4">
    <location>
        <begin position="67"/>
        <end position="172"/>
    </location>
</feature>
<protein>
    <submittedName>
        <fullName evidence="5">Type II secretory pathway, component ExeA (Predicted ATPase)</fullName>
    </submittedName>
</protein>
<dbReference type="EMBL" id="FOCX01000043">
    <property type="protein sequence ID" value="SEP19721.1"/>
    <property type="molecule type" value="Genomic_DNA"/>
</dbReference>
<dbReference type="OrthoDB" id="193612at2157"/>
<dbReference type="GO" id="GO:0006260">
    <property type="term" value="P:DNA replication"/>
    <property type="evidence" value="ECO:0007669"/>
    <property type="project" value="UniProtKB-KW"/>
</dbReference>
<reference evidence="6" key="1">
    <citation type="submission" date="2016-10" db="EMBL/GenBank/DDBJ databases">
        <authorList>
            <person name="Varghese N."/>
            <person name="Submissions S."/>
        </authorList>
    </citation>
    <scope>NUCLEOTIDE SEQUENCE [LARGE SCALE GENOMIC DNA]</scope>
    <source>
        <strain evidence="6">IBRC-M 10043</strain>
    </source>
</reference>
<evidence type="ECO:0000256" key="2">
    <source>
        <dbReference type="ARBA" id="ARBA00022741"/>
    </source>
</evidence>
<dbReference type="AlphaFoldDB" id="A0A1H8VWG5"/>
<keyword evidence="3" id="KW-0067">ATP-binding</keyword>
<gene>
    <name evidence="5" type="ORF">SAMN05216388_104313</name>
</gene>
<keyword evidence="2" id="KW-0547">Nucleotide-binding</keyword>
<dbReference type="SUPFAM" id="SSF52540">
    <property type="entry name" value="P-loop containing nucleoside triphosphate hydrolases"/>
    <property type="match status" value="1"/>
</dbReference>
<dbReference type="PANTHER" id="PTHR35894:SF1">
    <property type="entry name" value="PHOSPHORIBULOKINASE _ URIDINE KINASE FAMILY"/>
    <property type="match status" value="1"/>
</dbReference>
<organism evidence="5 6">
    <name type="scientific">Halorientalis persicus</name>
    <dbReference type="NCBI Taxonomy" id="1367881"/>
    <lineage>
        <taxon>Archaea</taxon>
        <taxon>Methanobacteriati</taxon>
        <taxon>Methanobacteriota</taxon>
        <taxon>Stenosarchaea group</taxon>
        <taxon>Halobacteria</taxon>
        <taxon>Halobacteriales</taxon>
        <taxon>Haloarculaceae</taxon>
        <taxon>Halorientalis</taxon>
    </lineage>
</organism>
<dbReference type="RefSeq" id="WP_092664280.1">
    <property type="nucleotide sequence ID" value="NZ_FOCX01000043.1"/>
</dbReference>